<dbReference type="Gene3D" id="3.20.20.80">
    <property type="entry name" value="Glycosidases"/>
    <property type="match status" value="1"/>
</dbReference>
<dbReference type="PANTHER" id="PTHR46673">
    <property type="entry name" value="4F2 CELL-SURFACE ANTIGEN HEAVY CHAIN"/>
    <property type="match status" value="1"/>
</dbReference>
<proteinExistence type="predicted"/>
<feature type="transmembrane region" description="Helical" evidence="3">
    <location>
        <begin position="141"/>
        <end position="161"/>
    </location>
</feature>
<dbReference type="GO" id="GO:0015823">
    <property type="term" value="P:phenylalanine transport"/>
    <property type="evidence" value="ECO:0007669"/>
    <property type="project" value="TreeGrafter"/>
</dbReference>
<accession>A0AAU9FED7</accession>
<dbReference type="SMART" id="SM00642">
    <property type="entry name" value="Aamy"/>
    <property type="match status" value="1"/>
</dbReference>
<evidence type="ECO:0000256" key="1">
    <source>
        <dbReference type="ARBA" id="ARBA00022729"/>
    </source>
</evidence>
<dbReference type="GO" id="GO:0015180">
    <property type="term" value="F:L-alanine transmembrane transporter activity"/>
    <property type="evidence" value="ECO:0007669"/>
    <property type="project" value="TreeGrafter"/>
</dbReference>
<dbReference type="GO" id="GO:1904273">
    <property type="term" value="P:L-alanine import across plasma membrane"/>
    <property type="evidence" value="ECO:0007669"/>
    <property type="project" value="TreeGrafter"/>
</dbReference>
<dbReference type="Proteomes" id="UP001500889">
    <property type="component" value="Chromosome U"/>
</dbReference>
<dbReference type="CDD" id="cd00551">
    <property type="entry name" value="AmyAc_family"/>
    <property type="match status" value="1"/>
</dbReference>
<dbReference type="GO" id="GO:1903801">
    <property type="term" value="P:L-leucine import across plasma membrane"/>
    <property type="evidence" value="ECO:0007669"/>
    <property type="project" value="TreeGrafter"/>
</dbReference>
<dbReference type="GO" id="GO:0015190">
    <property type="term" value="F:L-leucine transmembrane transporter activity"/>
    <property type="evidence" value="ECO:0007669"/>
    <property type="project" value="TreeGrafter"/>
</dbReference>
<feature type="domain" description="Glycosyl hydrolase family 13 catalytic" evidence="4">
    <location>
        <begin position="182"/>
        <end position="457"/>
    </location>
</feature>
<keyword evidence="3" id="KW-0812">Transmembrane</keyword>
<dbReference type="InterPro" id="IPR006047">
    <property type="entry name" value="GH13_cat_dom"/>
</dbReference>
<evidence type="ECO:0000313" key="6">
    <source>
        <dbReference type="Proteomes" id="UP001500889"/>
    </source>
</evidence>
<keyword evidence="3" id="KW-1133">Transmembrane helix</keyword>
<dbReference type="GO" id="GO:0015173">
    <property type="term" value="F:aromatic amino acid transmembrane transporter activity"/>
    <property type="evidence" value="ECO:0007669"/>
    <property type="project" value="TreeGrafter"/>
</dbReference>
<evidence type="ECO:0000256" key="3">
    <source>
        <dbReference type="SAM" id="Phobius"/>
    </source>
</evidence>
<dbReference type="GO" id="GO:0005975">
    <property type="term" value="P:carbohydrate metabolic process"/>
    <property type="evidence" value="ECO:0007669"/>
    <property type="project" value="InterPro"/>
</dbReference>
<dbReference type="GO" id="GO:0016324">
    <property type="term" value="C:apical plasma membrane"/>
    <property type="evidence" value="ECO:0007669"/>
    <property type="project" value="TreeGrafter"/>
</dbReference>
<reference evidence="5 6" key="1">
    <citation type="submission" date="2024-02" db="EMBL/GenBank/DDBJ databases">
        <title>A chromosome-level genome assembly of Drosophila madeirensis, a fruit fly species endemic to Madeira island.</title>
        <authorList>
            <person name="Tomihara K."/>
            <person name="Llopart A."/>
            <person name="Yamamoto D."/>
        </authorList>
    </citation>
    <scope>NUCLEOTIDE SEQUENCE [LARGE SCALE GENOMIC DNA]</scope>
    <source>
        <strain evidence="5 6">RF1</strain>
    </source>
</reference>
<dbReference type="Pfam" id="PF00128">
    <property type="entry name" value="Alpha-amylase"/>
    <property type="match status" value="1"/>
</dbReference>
<gene>
    <name evidence="5" type="ORF">DMAD_11701</name>
</gene>
<name>A0AAU9FED7_DROMD</name>
<keyword evidence="1" id="KW-0732">Signal</keyword>
<organism evidence="5 6">
    <name type="scientific">Drosophila madeirensis</name>
    <name type="common">Fruit fly</name>
    <dbReference type="NCBI Taxonomy" id="30013"/>
    <lineage>
        <taxon>Eukaryota</taxon>
        <taxon>Metazoa</taxon>
        <taxon>Ecdysozoa</taxon>
        <taxon>Arthropoda</taxon>
        <taxon>Hexapoda</taxon>
        <taxon>Insecta</taxon>
        <taxon>Pterygota</taxon>
        <taxon>Neoptera</taxon>
        <taxon>Endopterygota</taxon>
        <taxon>Diptera</taxon>
        <taxon>Brachycera</taxon>
        <taxon>Muscomorpha</taxon>
        <taxon>Ephydroidea</taxon>
        <taxon>Drosophilidae</taxon>
        <taxon>Drosophila</taxon>
        <taxon>Sophophora</taxon>
    </lineage>
</organism>
<dbReference type="InterPro" id="IPR017853">
    <property type="entry name" value="GH"/>
</dbReference>
<keyword evidence="6" id="KW-1185">Reference proteome</keyword>
<evidence type="ECO:0000256" key="2">
    <source>
        <dbReference type="SAM" id="MobiDB-lite"/>
    </source>
</evidence>
<dbReference type="SUPFAM" id="SSF51445">
    <property type="entry name" value="(Trans)glycosidases"/>
    <property type="match status" value="1"/>
</dbReference>
<dbReference type="AlphaFoldDB" id="A0AAU9FED7"/>
<feature type="region of interest" description="Disordered" evidence="2">
    <location>
        <begin position="53"/>
        <end position="83"/>
    </location>
</feature>
<dbReference type="GO" id="GO:0016323">
    <property type="term" value="C:basolateral plasma membrane"/>
    <property type="evidence" value="ECO:0007669"/>
    <property type="project" value="TreeGrafter"/>
</dbReference>
<evidence type="ECO:0000259" key="4">
    <source>
        <dbReference type="SMART" id="SM00642"/>
    </source>
</evidence>
<dbReference type="PANTHER" id="PTHR46673:SF2">
    <property type="entry name" value="4F2 CELL-SURFACE ANTIGEN HEAVY CHAIN-LIKE"/>
    <property type="match status" value="1"/>
</dbReference>
<dbReference type="EMBL" id="AP029264">
    <property type="protein sequence ID" value="BFF93959.1"/>
    <property type="molecule type" value="Genomic_DNA"/>
</dbReference>
<dbReference type="InterPro" id="IPR042280">
    <property type="entry name" value="SLC3A2"/>
</dbReference>
<evidence type="ECO:0000313" key="5">
    <source>
        <dbReference type="EMBL" id="BFF93959.1"/>
    </source>
</evidence>
<keyword evidence="3" id="KW-0472">Membrane</keyword>
<sequence length="552" mass="61951">MNKMGVPTESTFLDVKLPQTLLESPSTSTFLPEEEAAFCPLLSSRMSGPIAHPLSPNHMNIDGTTSQISLDGKAESSSTDSSSGIAIDVQESTTNNLYHNGSYQHLQNNNINTQEDTHFIGKKSKDAPSFVSWNWPLIRKLTFFVFAAAIFAMCSIVVAKISTMPKSCNPKTTWYRGGVFYEIRFQDSEYKGISDINEMNNRVDYLSSLGVAAVRLNSIFLPGNDNVTSILHIDPEIGSVSQLKGLIDTFKSRNIALLLDIPLNTIFVNTHSNQEIVYNQITRTISSMVDNGVSGFYLKGLDLLSNDLELLKYLAIWKRIVGTNRILIINENVLKGKPTALLTEIHQHIDLVDVCLDLEGGTKKITKRIENVLVNMPPAEQKTWIHWSIVDFPLKYQRDRDYINSNLATAVTIMQLMLPGTPNIMYKDVISGDEYNNIRMAKQPDGSKIVGNMISLRKRSPSIYESAICKSNSNTQNTLIRNINEDTLIIVRNYPRRNSFASVTNLGHNNITLDLTSTFYSGTRMLTDETDKIFFKHFKIDPFDTIVVKLDK</sequence>
<protein>
    <submittedName>
        <fullName evidence="5">4F2 cell-surface antigen heavy chain-like</fullName>
    </submittedName>
</protein>